<keyword evidence="14" id="KW-0449">Lipoprotein</keyword>
<evidence type="ECO:0000256" key="7">
    <source>
        <dbReference type="ARBA" id="ARBA00022622"/>
    </source>
</evidence>
<keyword evidence="5" id="KW-0964">Secreted</keyword>
<feature type="chain" id="PRO_5002253463" description="CFEM domain-containing protein" evidence="17">
    <location>
        <begin position="20"/>
        <end position="185"/>
    </location>
</feature>
<dbReference type="Pfam" id="PF05730">
    <property type="entry name" value="CFEM"/>
    <property type="match status" value="1"/>
</dbReference>
<dbReference type="GO" id="GO:0005576">
    <property type="term" value="C:extracellular region"/>
    <property type="evidence" value="ECO:0007669"/>
    <property type="project" value="UniProtKB-SubCell"/>
</dbReference>
<evidence type="ECO:0000256" key="13">
    <source>
        <dbReference type="ARBA" id="ARBA00023180"/>
    </source>
</evidence>
<dbReference type="PANTHER" id="PTHR37928:SF1">
    <property type="entry name" value="CFEM DOMAIN PROTEIN (AFU_ORTHOLOGUE AFUA_6G14090)"/>
    <property type="match status" value="1"/>
</dbReference>
<organism evidence="19 20">
    <name type="scientific">Phialophora macrospora</name>
    <dbReference type="NCBI Taxonomy" id="1851006"/>
    <lineage>
        <taxon>Eukaryota</taxon>
        <taxon>Fungi</taxon>
        <taxon>Dikarya</taxon>
        <taxon>Ascomycota</taxon>
        <taxon>Pezizomycotina</taxon>
        <taxon>Eurotiomycetes</taxon>
        <taxon>Chaetothyriomycetidae</taxon>
        <taxon>Chaetothyriales</taxon>
        <taxon>Herpotrichiellaceae</taxon>
        <taxon>Phialophora</taxon>
    </lineage>
</organism>
<feature type="region of interest" description="Disordered" evidence="16">
    <location>
        <begin position="102"/>
        <end position="123"/>
    </location>
</feature>
<evidence type="ECO:0000256" key="14">
    <source>
        <dbReference type="ARBA" id="ARBA00023288"/>
    </source>
</evidence>
<protein>
    <recommendedName>
        <fullName evidence="18">CFEM domain-containing protein</fullName>
    </recommendedName>
</protein>
<reference evidence="19 20" key="1">
    <citation type="submission" date="2015-01" db="EMBL/GenBank/DDBJ databases">
        <title>The Genome Sequence of Capronia semiimmersa CBS27337.</title>
        <authorList>
            <consortium name="The Broad Institute Genomics Platform"/>
            <person name="Cuomo C."/>
            <person name="de Hoog S."/>
            <person name="Gorbushina A."/>
            <person name="Stielow B."/>
            <person name="Teixiera M."/>
            <person name="Abouelleil A."/>
            <person name="Chapman S.B."/>
            <person name="Priest M."/>
            <person name="Young S.K."/>
            <person name="Wortman J."/>
            <person name="Nusbaum C."/>
            <person name="Birren B."/>
        </authorList>
    </citation>
    <scope>NUCLEOTIDE SEQUENCE [LARGE SCALE GENOMIC DNA]</scope>
    <source>
        <strain evidence="19 20">CBS 27337</strain>
    </source>
</reference>
<dbReference type="GO" id="GO:0098552">
    <property type="term" value="C:side of membrane"/>
    <property type="evidence" value="ECO:0007669"/>
    <property type="project" value="UniProtKB-KW"/>
</dbReference>
<comment type="similarity">
    <text evidence="3">Belongs to the RBT5 family.</text>
</comment>
<dbReference type="EMBL" id="KN846956">
    <property type="protein sequence ID" value="KIW71880.1"/>
    <property type="molecule type" value="Genomic_DNA"/>
</dbReference>
<name>A0A0D2FZH0_9EURO</name>
<proteinExistence type="inferred from homology"/>
<keyword evidence="12 15" id="KW-1015">Disulfide bond</keyword>
<keyword evidence="20" id="KW-1185">Reference proteome</keyword>
<evidence type="ECO:0000313" key="19">
    <source>
        <dbReference type="EMBL" id="KIW71880.1"/>
    </source>
</evidence>
<evidence type="ECO:0000256" key="4">
    <source>
        <dbReference type="ARBA" id="ARBA00022475"/>
    </source>
</evidence>
<evidence type="ECO:0000313" key="20">
    <source>
        <dbReference type="Proteomes" id="UP000054266"/>
    </source>
</evidence>
<keyword evidence="7" id="KW-0336">GPI-anchor</keyword>
<evidence type="ECO:0000256" key="16">
    <source>
        <dbReference type="SAM" id="MobiDB-lite"/>
    </source>
</evidence>
<evidence type="ECO:0000256" key="3">
    <source>
        <dbReference type="ARBA" id="ARBA00010031"/>
    </source>
</evidence>
<gene>
    <name evidence="19" type="ORF">PV04_00109</name>
</gene>
<sequence length="185" mass="17532">MHHQLILAASTLLVGFAAAQTAGTLPSCANNCVTSLLPASCNLAPDCICHTESFLDNIGCCVFQACDPADQEAALAYAHSICDPVSASSLLPASATCTSTASSGTATAGSSSTTTTPTSSSATATSLSESASSASSAAASSASSAISSASSAASAATASPTGAANQLAVGFGAMGAGMLGLAALL</sequence>
<dbReference type="InterPro" id="IPR008427">
    <property type="entry name" value="Extracellular_membr_CFEM_dom"/>
</dbReference>
<dbReference type="GO" id="GO:0005886">
    <property type="term" value="C:plasma membrane"/>
    <property type="evidence" value="ECO:0007669"/>
    <property type="project" value="UniProtKB-SubCell"/>
</dbReference>
<evidence type="ECO:0000256" key="15">
    <source>
        <dbReference type="PROSITE-ProRule" id="PRU01356"/>
    </source>
</evidence>
<evidence type="ECO:0000256" key="2">
    <source>
        <dbReference type="ARBA" id="ARBA00004613"/>
    </source>
</evidence>
<dbReference type="STRING" id="5601.A0A0D2FZH0"/>
<evidence type="ECO:0000256" key="17">
    <source>
        <dbReference type="SAM" id="SignalP"/>
    </source>
</evidence>
<keyword evidence="6" id="KW-0349">Heme</keyword>
<keyword evidence="9 17" id="KW-0732">Signal</keyword>
<evidence type="ECO:0000256" key="11">
    <source>
        <dbReference type="ARBA" id="ARBA00023136"/>
    </source>
</evidence>
<dbReference type="GO" id="GO:0046872">
    <property type="term" value="F:metal ion binding"/>
    <property type="evidence" value="ECO:0007669"/>
    <property type="project" value="UniProtKB-KW"/>
</dbReference>
<dbReference type="InterPro" id="IPR051735">
    <property type="entry name" value="CFEM_domain"/>
</dbReference>
<evidence type="ECO:0000259" key="18">
    <source>
        <dbReference type="PROSITE" id="PS52012"/>
    </source>
</evidence>
<dbReference type="AlphaFoldDB" id="A0A0D2FZH0"/>
<evidence type="ECO:0000256" key="5">
    <source>
        <dbReference type="ARBA" id="ARBA00022525"/>
    </source>
</evidence>
<dbReference type="HOGENOM" id="CLU_063084_1_1_1"/>
<evidence type="ECO:0000256" key="1">
    <source>
        <dbReference type="ARBA" id="ARBA00004609"/>
    </source>
</evidence>
<comment type="subcellular location">
    <subcellularLocation>
        <location evidence="1">Cell membrane</location>
        <topology evidence="1">Lipid-anchor</topology>
        <topology evidence="1">GPI-anchor</topology>
    </subcellularLocation>
    <subcellularLocation>
        <location evidence="2">Secreted</location>
    </subcellularLocation>
</comment>
<feature type="domain" description="CFEM" evidence="18">
    <location>
        <begin position="1"/>
        <end position="111"/>
    </location>
</feature>
<dbReference type="PANTHER" id="PTHR37928">
    <property type="entry name" value="CFEM DOMAIN PROTEIN (AFU_ORTHOLOGUE AFUA_6G14090)"/>
    <property type="match status" value="1"/>
</dbReference>
<keyword evidence="11" id="KW-0472">Membrane</keyword>
<comment type="caution">
    <text evidence="15">Lacks conserved residue(s) required for the propagation of feature annotation.</text>
</comment>
<evidence type="ECO:0000256" key="8">
    <source>
        <dbReference type="ARBA" id="ARBA00022723"/>
    </source>
</evidence>
<accession>A0A0D2FZH0</accession>
<keyword evidence="8" id="KW-0479">Metal-binding</keyword>
<keyword evidence="13" id="KW-0325">Glycoprotein</keyword>
<evidence type="ECO:0000256" key="6">
    <source>
        <dbReference type="ARBA" id="ARBA00022617"/>
    </source>
</evidence>
<evidence type="ECO:0000256" key="10">
    <source>
        <dbReference type="ARBA" id="ARBA00023004"/>
    </source>
</evidence>
<keyword evidence="10" id="KW-0408">Iron</keyword>
<evidence type="ECO:0000256" key="12">
    <source>
        <dbReference type="ARBA" id="ARBA00023157"/>
    </source>
</evidence>
<evidence type="ECO:0000256" key="9">
    <source>
        <dbReference type="ARBA" id="ARBA00022729"/>
    </source>
</evidence>
<keyword evidence="4" id="KW-1003">Cell membrane</keyword>
<dbReference type="PROSITE" id="PS52012">
    <property type="entry name" value="CFEM"/>
    <property type="match status" value="1"/>
</dbReference>
<feature type="disulfide bond" evidence="15">
    <location>
        <begin position="49"/>
        <end position="82"/>
    </location>
</feature>
<dbReference type="Proteomes" id="UP000054266">
    <property type="component" value="Unassembled WGS sequence"/>
</dbReference>
<feature type="signal peptide" evidence="17">
    <location>
        <begin position="1"/>
        <end position="19"/>
    </location>
</feature>